<name>A0A8E5HI50_USTVR</name>
<feature type="region of interest" description="Disordered" evidence="1">
    <location>
        <begin position="136"/>
        <end position="173"/>
    </location>
</feature>
<feature type="compositionally biased region" description="Basic residues" evidence="1">
    <location>
        <begin position="42"/>
        <end position="54"/>
    </location>
</feature>
<dbReference type="EMBL" id="CP072753">
    <property type="protein sequence ID" value="QUC15860.1"/>
    <property type="molecule type" value="Genomic_DNA"/>
</dbReference>
<dbReference type="Proteomes" id="UP000027002">
    <property type="component" value="Chromosome 1"/>
</dbReference>
<evidence type="ECO:0000313" key="3">
    <source>
        <dbReference type="Proteomes" id="UP000027002"/>
    </source>
</evidence>
<protein>
    <submittedName>
        <fullName evidence="2">Uncharacterized protein</fullName>
    </submittedName>
</protein>
<reference evidence="2" key="1">
    <citation type="submission" date="2020-03" db="EMBL/GenBank/DDBJ databases">
        <title>A mixture of massive structural variations and highly conserved coding sequences in Ustilaginoidea virens genome.</title>
        <authorList>
            <person name="Zhang K."/>
            <person name="Zhao Z."/>
            <person name="Zhang Z."/>
            <person name="Li Y."/>
            <person name="Hsiang T."/>
            <person name="Sun W."/>
        </authorList>
    </citation>
    <scope>NUCLEOTIDE SEQUENCE</scope>
    <source>
        <strain evidence="2">UV-8b</strain>
    </source>
</reference>
<organism evidence="2 3">
    <name type="scientific">Ustilaginoidea virens</name>
    <name type="common">Rice false smut fungus</name>
    <name type="synonym">Villosiclava virens</name>
    <dbReference type="NCBI Taxonomy" id="1159556"/>
    <lineage>
        <taxon>Eukaryota</taxon>
        <taxon>Fungi</taxon>
        <taxon>Dikarya</taxon>
        <taxon>Ascomycota</taxon>
        <taxon>Pezizomycotina</taxon>
        <taxon>Sordariomycetes</taxon>
        <taxon>Hypocreomycetidae</taxon>
        <taxon>Hypocreales</taxon>
        <taxon>Clavicipitaceae</taxon>
        <taxon>Ustilaginoidea</taxon>
    </lineage>
</organism>
<dbReference type="OrthoDB" id="5863171at2759"/>
<gene>
    <name evidence="2" type="ORF">UV8b_00101</name>
</gene>
<evidence type="ECO:0000313" key="2">
    <source>
        <dbReference type="EMBL" id="QUC15860.1"/>
    </source>
</evidence>
<dbReference type="RefSeq" id="XP_042993533.1">
    <property type="nucleotide sequence ID" value="XM_043137599.1"/>
</dbReference>
<evidence type="ECO:0000256" key="1">
    <source>
        <dbReference type="SAM" id="MobiDB-lite"/>
    </source>
</evidence>
<dbReference type="GeneID" id="66060879"/>
<feature type="compositionally biased region" description="Basic and acidic residues" evidence="1">
    <location>
        <begin position="160"/>
        <end position="173"/>
    </location>
</feature>
<dbReference type="AlphaFoldDB" id="A0A8E5HI50"/>
<accession>A0A8E5HI50</accession>
<proteinExistence type="predicted"/>
<dbReference type="KEGG" id="uvi:66060879"/>
<feature type="compositionally biased region" description="Pro residues" evidence="1">
    <location>
        <begin position="69"/>
        <end position="82"/>
    </location>
</feature>
<sequence length="173" mass="18957">MTSASPEGPHPPPVYGVWSSRASTPTAPGIRDIWTAMDLPPRRPRLARPPRRKQPAAQHPVLQNRAPGPRRPSPSPPWPPTAPTSSEVTATRDTGYGTLTAARHAADMDGVDLMFTGGEMGRLRIHKAGRNIHGREHHRLQAPQNHVQRPPSLAPTRLGGIDHPRLESCHEEE</sequence>
<feature type="region of interest" description="Disordered" evidence="1">
    <location>
        <begin position="1"/>
        <end position="105"/>
    </location>
</feature>
<keyword evidence="3" id="KW-1185">Reference proteome</keyword>